<evidence type="ECO:0000256" key="1">
    <source>
        <dbReference type="SAM" id="MobiDB-lite"/>
    </source>
</evidence>
<feature type="region of interest" description="Disordered" evidence="1">
    <location>
        <begin position="144"/>
        <end position="164"/>
    </location>
</feature>
<protein>
    <submittedName>
        <fullName evidence="2">Uncharacterized protein</fullName>
    </submittedName>
</protein>
<dbReference type="STRING" id="158441.A0A226D9A7"/>
<comment type="caution">
    <text evidence="2">The sequence shown here is derived from an EMBL/GenBank/DDBJ whole genome shotgun (WGS) entry which is preliminary data.</text>
</comment>
<name>A0A226D9A7_FOLCA</name>
<organism evidence="2 3">
    <name type="scientific">Folsomia candida</name>
    <name type="common">Springtail</name>
    <dbReference type="NCBI Taxonomy" id="158441"/>
    <lineage>
        <taxon>Eukaryota</taxon>
        <taxon>Metazoa</taxon>
        <taxon>Ecdysozoa</taxon>
        <taxon>Arthropoda</taxon>
        <taxon>Hexapoda</taxon>
        <taxon>Collembola</taxon>
        <taxon>Entomobryomorpha</taxon>
        <taxon>Isotomoidea</taxon>
        <taxon>Isotomidae</taxon>
        <taxon>Proisotominae</taxon>
        <taxon>Folsomia</taxon>
    </lineage>
</organism>
<dbReference type="Proteomes" id="UP000198287">
    <property type="component" value="Unassembled WGS sequence"/>
</dbReference>
<gene>
    <name evidence="2" type="ORF">Fcan01_23085</name>
</gene>
<dbReference type="PANTHER" id="PTHR24637">
    <property type="entry name" value="COLLAGEN"/>
    <property type="match status" value="1"/>
</dbReference>
<dbReference type="AlphaFoldDB" id="A0A226D9A7"/>
<dbReference type="EMBL" id="LNIX01000027">
    <property type="protein sequence ID" value="OXA42135.1"/>
    <property type="molecule type" value="Genomic_DNA"/>
</dbReference>
<feature type="compositionally biased region" description="Gly residues" evidence="1">
    <location>
        <begin position="146"/>
        <end position="161"/>
    </location>
</feature>
<reference evidence="2 3" key="1">
    <citation type="submission" date="2015-12" db="EMBL/GenBank/DDBJ databases">
        <title>The genome of Folsomia candida.</title>
        <authorList>
            <person name="Faddeeva A."/>
            <person name="Derks M.F."/>
            <person name="Anvar Y."/>
            <person name="Smit S."/>
            <person name="Van Straalen N."/>
            <person name="Roelofs D."/>
        </authorList>
    </citation>
    <scope>NUCLEOTIDE SEQUENCE [LARGE SCALE GENOMIC DNA]</scope>
    <source>
        <strain evidence="2 3">VU population</strain>
        <tissue evidence="2">Whole body</tissue>
    </source>
</reference>
<keyword evidence="3" id="KW-1185">Reference proteome</keyword>
<proteinExistence type="predicted"/>
<feature type="region of interest" description="Disordered" evidence="1">
    <location>
        <begin position="91"/>
        <end position="122"/>
    </location>
</feature>
<evidence type="ECO:0000313" key="2">
    <source>
        <dbReference type="EMBL" id="OXA42135.1"/>
    </source>
</evidence>
<evidence type="ECO:0000313" key="3">
    <source>
        <dbReference type="Proteomes" id="UP000198287"/>
    </source>
</evidence>
<feature type="compositionally biased region" description="Gly residues" evidence="1">
    <location>
        <begin position="112"/>
        <end position="122"/>
    </location>
</feature>
<accession>A0A226D9A7</accession>
<dbReference type="OrthoDB" id="7613328at2759"/>
<sequence length="330" mass="35935">MASIYTTFVNQQHALIVHSPFLEISQCLNHVEEIMVRNSKAGQPIVNVCFIAKEELQIDENLRQYYWHGKNVIIISKTVKVTKPCEWNMSGDHGAHASSQPAEDGKEWGDPGQNGGDGTDGENGGSVYFLVENYHNLKHLRVKANGGNGGRGQPGGNGCNGKPGTDGFELTLKDLKEKFPSDKAHTFSKVQSELEIVEKQKVEGPWKIFVARGSRFIQGTTKTRLRMTFAEYYGRFRMHTYFLVKGSQGTLGGCGGLPGRGGVPGRCGLAGKVTEIKIDGIEKLKVQELQSIVEAKDGVNGLRGDLGSAGKRVRGKVGRDVGYVAMGCTH</sequence>